<evidence type="ECO:0000313" key="3">
    <source>
        <dbReference type="Proteomes" id="UP000886841"/>
    </source>
</evidence>
<dbReference type="InterPro" id="IPR013486">
    <property type="entry name" value="SpoIID/LytB"/>
</dbReference>
<accession>A0A9D1JEI2</accession>
<reference evidence="2" key="1">
    <citation type="submission" date="2020-10" db="EMBL/GenBank/DDBJ databases">
        <authorList>
            <person name="Gilroy R."/>
        </authorList>
    </citation>
    <scope>NUCLEOTIDE SEQUENCE</scope>
    <source>
        <strain evidence="2">ChiSxjej1B13-7041</strain>
    </source>
</reference>
<comment type="caution">
    <text evidence="2">The sequence shown here is derived from an EMBL/GenBank/DDBJ whole genome shotgun (WGS) entry which is preliminary data.</text>
</comment>
<organism evidence="2 3">
    <name type="scientific">Candidatus Egerieimonas intestinavium</name>
    <dbReference type="NCBI Taxonomy" id="2840777"/>
    <lineage>
        <taxon>Bacteria</taxon>
        <taxon>Bacillati</taxon>
        <taxon>Bacillota</taxon>
        <taxon>Clostridia</taxon>
        <taxon>Lachnospirales</taxon>
        <taxon>Lachnospiraceae</taxon>
        <taxon>Lachnospiraceae incertae sedis</taxon>
        <taxon>Candidatus Egerieimonas</taxon>
    </lineage>
</organism>
<sequence>MGKHDYFGWKVLALLLLILLGLIWTVRSQLKLPEGLLNMKEALLRQARGTSPQGEEGAGVREMLAQATKALKPPGSSPQDQRSQEEKIRVVLENDSQGGYYHQEAVLTASAPCLREDTGEQLAAAGEEVTLTGESAFPENGILRLTAGEGSKLQVLSLNRTQGHPAYEGTLEIRRTDKGLLLINEVDIETYLRYVVPSEMPASYQMEALKAQAVCARTYACKALEEGRMEAYYGDVDDTVAFQVYNNISSQERTDQAVAETAGKVMISGGQLISAYFFSTSCGHTSTDEVWNGETTEPYLKSTYLLEGEERNLETEEAFASFIQTEAPSYDSGETWYRWEISFPAELLQSRFSALDPQAGTLQAIQVKKRSSGGAVEELTLLGSAKSVTLTNEYRIREWLSPGDLPVQRDGEEVSGEMSLLPSAYFICQPQEEDGAIRSWSIQGGGYGHGVGMSQNGANQMAKEGKSWEEILRFFYQNIEITDQWS</sequence>
<dbReference type="PANTHER" id="PTHR30032">
    <property type="entry name" value="N-ACETYLMURAMOYL-L-ALANINE AMIDASE-RELATED"/>
    <property type="match status" value="1"/>
</dbReference>
<dbReference type="GO" id="GO:0030435">
    <property type="term" value="P:sporulation resulting in formation of a cellular spore"/>
    <property type="evidence" value="ECO:0007669"/>
    <property type="project" value="InterPro"/>
</dbReference>
<name>A0A9D1JEI2_9FIRM</name>
<evidence type="ECO:0000313" key="2">
    <source>
        <dbReference type="EMBL" id="HIR91933.1"/>
    </source>
</evidence>
<dbReference type="InterPro" id="IPR013693">
    <property type="entry name" value="SpoIID/LytB_N"/>
</dbReference>
<proteinExistence type="predicted"/>
<dbReference type="GO" id="GO:0030288">
    <property type="term" value="C:outer membrane-bounded periplasmic space"/>
    <property type="evidence" value="ECO:0007669"/>
    <property type="project" value="TreeGrafter"/>
</dbReference>
<dbReference type="Proteomes" id="UP000886841">
    <property type="component" value="Unassembled WGS sequence"/>
</dbReference>
<feature type="domain" description="Sporulation stage II protein D amidase enhancer LytB N-terminal" evidence="1">
    <location>
        <begin position="177"/>
        <end position="266"/>
    </location>
</feature>
<protein>
    <submittedName>
        <fullName evidence="2">SpoIID/LytB domain-containing protein</fullName>
    </submittedName>
</protein>
<reference evidence="2" key="2">
    <citation type="journal article" date="2021" name="PeerJ">
        <title>Extensive microbial diversity within the chicken gut microbiome revealed by metagenomics and culture.</title>
        <authorList>
            <person name="Gilroy R."/>
            <person name="Ravi A."/>
            <person name="Getino M."/>
            <person name="Pursley I."/>
            <person name="Horton D.L."/>
            <person name="Alikhan N.F."/>
            <person name="Baker D."/>
            <person name="Gharbi K."/>
            <person name="Hall N."/>
            <person name="Watson M."/>
            <person name="Adriaenssens E.M."/>
            <person name="Foster-Nyarko E."/>
            <person name="Jarju S."/>
            <person name="Secka A."/>
            <person name="Antonio M."/>
            <person name="Oren A."/>
            <person name="Chaudhuri R.R."/>
            <person name="La Ragione R."/>
            <person name="Hildebrand F."/>
            <person name="Pallen M.J."/>
        </authorList>
    </citation>
    <scope>NUCLEOTIDE SEQUENCE</scope>
    <source>
        <strain evidence="2">ChiSxjej1B13-7041</strain>
    </source>
</reference>
<dbReference type="AlphaFoldDB" id="A0A9D1JEI2"/>
<dbReference type="Pfam" id="PF08486">
    <property type="entry name" value="SpoIID"/>
    <property type="match status" value="1"/>
</dbReference>
<dbReference type="PANTHER" id="PTHR30032:SF4">
    <property type="entry name" value="AMIDASE ENHANCER"/>
    <property type="match status" value="1"/>
</dbReference>
<dbReference type="EMBL" id="DVHU01000008">
    <property type="protein sequence ID" value="HIR91933.1"/>
    <property type="molecule type" value="Genomic_DNA"/>
</dbReference>
<dbReference type="NCBIfam" id="TIGR02669">
    <property type="entry name" value="SpoIID_LytB"/>
    <property type="match status" value="1"/>
</dbReference>
<gene>
    <name evidence="2" type="ORF">IAB98_00745</name>
</gene>
<evidence type="ECO:0000259" key="1">
    <source>
        <dbReference type="Pfam" id="PF08486"/>
    </source>
</evidence>
<dbReference type="InterPro" id="IPR051922">
    <property type="entry name" value="Bact_Sporulation_Assoc"/>
</dbReference>